<reference evidence="8" key="2">
    <citation type="submission" date="2025-09" db="UniProtKB">
        <authorList>
            <consortium name="Ensembl"/>
        </authorList>
    </citation>
    <scope>IDENTIFICATION</scope>
</reference>
<comment type="catalytic activity">
    <reaction evidence="7">
        <text>GTP + H2O = GDP + phosphate + H(+)</text>
        <dbReference type="Rhea" id="RHEA:19669"/>
        <dbReference type="ChEBI" id="CHEBI:15377"/>
        <dbReference type="ChEBI" id="CHEBI:15378"/>
        <dbReference type="ChEBI" id="CHEBI:37565"/>
        <dbReference type="ChEBI" id="CHEBI:43474"/>
        <dbReference type="ChEBI" id="CHEBI:58189"/>
        <dbReference type="EC" id="3.6.5.2"/>
    </reaction>
    <physiologicalReaction direction="left-to-right" evidence="7">
        <dbReference type="Rhea" id="RHEA:19670"/>
    </physiologicalReaction>
</comment>
<evidence type="ECO:0000256" key="3">
    <source>
        <dbReference type="ARBA" id="ARBA00011984"/>
    </source>
</evidence>
<dbReference type="InterPro" id="IPR027417">
    <property type="entry name" value="P-loop_NTPase"/>
</dbReference>
<keyword evidence="6" id="KW-0636">Prenylation</keyword>
<dbReference type="Proteomes" id="UP000261480">
    <property type="component" value="Unplaced"/>
</dbReference>
<reference evidence="8" key="1">
    <citation type="submission" date="2025-08" db="UniProtKB">
        <authorList>
            <consortium name="Ensembl"/>
        </authorList>
    </citation>
    <scope>IDENTIFICATION</scope>
</reference>
<dbReference type="Ensembl" id="ENSPMET00000024328.1">
    <property type="protein sequence ID" value="ENSPMEP00000015901.1"/>
    <property type="gene ID" value="ENSPMEG00000000408.1"/>
</dbReference>
<dbReference type="SMART" id="SM00175">
    <property type="entry name" value="RAB"/>
    <property type="match status" value="1"/>
</dbReference>
<accession>A0A3B3XLJ8</accession>
<dbReference type="AlphaFoldDB" id="A0A3B3XLJ8"/>
<dbReference type="SUPFAM" id="SSF52540">
    <property type="entry name" value="P-loop containing nucleoside triphosphate hydrolases"/>
    <property type="match status" value="1"/>
</dbReference>
<keyword evidence="6" id="KW-0449">Lipoprotein</keyword>
<keyword evidence="5" id="KW-0342">GTP-binding</keyword>
<evidence type="ECO:0000313" key="9">
    <source>
        <dbReference type="Proteomes" id="UP000261480"/>
    </source>
</evidence>
<keyword evidence="4" id="KW-0547">Nucleotide-binding</keyword>
<dbReference type="Gene3D" id="3.40.50.300">
    <property type="entry name" value="P-loop containing nucleotide triphosphate hydrolases"/>
    <property type="match status" value="1"/>
</dbReference>
<keyword evidence="9" id="KW-1185">Reference proteome</keyword>
<dbReference type="SMART" id="SM00173">
    <property type="entry name" value="RAS"/>
    <property type="match status" value="1"/>
</dbReference>
<evidence type="ECO:0000256" key="4">
    <source>
        <dbReference type="ARBA" id="ARBA00022741"/>
    </source>
</evidence>
<evidence type="ECO:0000256" key="2">
    <source>
        <dbReference type="ARBA" id="ARBA00006270"/>
    </source>
</evidence>
<evidence type="ECO:0000256" key="1">
    <source>
        <dbReference type="ARBA" id="ARBA00004635"/>
    </source>
</evidence>
<dbReference type="EC" id="3.6.5.2" evidence="3"/>
<proteinExistence type="inferred from homology"/>
<name>A0A3B3XLJ8_9TELE</name>
<dbReference type="InterPro" id="IPR050305">
    <property type="entry name" value="Small_GTPase_Rab"/>
</dbReference>
<dbReference type="PROSITE" id="PS51419">
    <property type="entry name" value="RAB"/>
    <property type="match status" value="1"/>
</dbReference>
<evidence type="ECO:0000256" key="6">
    <source>
        <dbReference type="ARBA" id="ARBA00023289"/>
    </source>
</evidence>
<dbReference type="Pfam" id="PF00071">
    <property type="entry name" value="Ras"/>
    <property type="match status" value="1"/>
</dbReference>
<evidence type="ECO:0000313" key="8">
    <source>
        <dbReference type="Ensembl" id="ENSPMEP00000015901.1"/>
    </source>
</evidence>
<comment type="subcellular location">
    <subcellularLocation>
        <location evidence="1">Membrane</location>
        <topology evidence="1">Lipid-anchor</topology>
    </subcellularLocation>
</comment>
<organism evidence="8 9">
    <name type="scientific">Poecilia mexicana</name>
    <dbReference type="NCBI Taxonomy" id="48701"/>
    <lineage>
        <taxon>Eukaryota</taxon>
        <taxon>Metazoa</taxon>
        <taxon>Chordata</taxon>
        <taxon>Craniata</taxon>
        <taxon>Vertebrata</taxon>
        <taxon>Euteleostomi</taxon>
        <taxon>Actinopterygii</taxon>
        <taxon>Neopterygii</taxon>
        <taxon>Teleostei</taxon>
        <taxon>Neoteleostei</taxon>
        <taxon>Acanthomorphata</taxon>
        <taxon>Ovalentaria</taxon>
        <taxon>Atherinomorphae</taxon>
        <taxon>Cyprinodontiformes</taxon>
        <taxon>Poeciliidae</taxon>
        <taxon>Poeciliinae</taxon>
        <taxon>Poecilia</taxon>
    </lineage>
</organism>
<dbReference type="SMART" id="SM00174">
    <property type="entry name" value="RHO"/>
    <property type="match status" value="1"/>
</dbReference>
<dbReference type="PRINTS" id="PR00449">
    <property type="entry name" value="RASTRNSFRMNG"/>
</dbReference>
<dbReference type="PANTHER" id="PTHR47980">
    <property type="entry name" value="LD44762P"/>
    <property type="match status" value="1"/>
</dbReference>
<dbReference type="GO" id="GO:0003925">
    <property type="term" value="F:G protein activity"/>
    <property type="evidence" value="ECO:0007669"/>
    <property type="project" value="UniProtKB-EC"/>
</dbReference>
<dbReference type="GO" id="GO:0016020">
    <property type="term" value="C:membrane"/>
    <property type="evidence" value="ECO:0007669"/>
    <property type="project" value="UniProtKB-SubCell"/>
</dbReference>
<dbReference type="InterPro" id="IPR001806">
    <property type="entry name" value="Small_GTPase"/>
</dbReference>
<protein>
    <recommendedName>
        <fullName evidence="3">small monomeric GTPase</fullName>
        <ecNumber evidence="3">3.6.5.2</ecNumber>
    </recommendedName>
</protein>
<dbReference type="PROSITE" id="PS51421">
    <property type="entry name" value="RAS"/>
    <property type="match status" value="1"/>
</dbReference>
<comment type="similarity">
    <text evidence="2">Belongs to the small GTPase superfamily. Rab family.</text>
</comment>
<dbReference type="GO" id="GO:0005525">
    <property type="term" value="F:GTP binding"/>
    <property type="evidence" value="ECO:0007669"/>
    <property type="project" value="UniProtKB-KW"/>
</dbReference>
<evidence type="ECO:0000256" key="7">
    <source>
        <dbReference type="ARBA" id="ARBA00047660"/>
    </source>
</evidence>
<evidence type="ECO:0000256" key="5">
    <source>
        <dbReference type="ARBA" id="ARBA00023134"/>
    </source>
</evidence>
<sequence length="198" mass="22234">MYLNIQTLIAVYCGIACRLRVFCFMQGHSRTGTLSDYHQAVLQACPGTTKQNMSHIYQTFLHSFSSVILQGIIFVYDITNLPSFQHIAKWASDVDEFAPDDVQTILVGNKADEEFGRQVTKDQGKKLAETYGMEFFETSASTSSNISESFIRVTELVLQAQMRDVDDLLGSLDNYLDRAALQEEKGSQDNDTQRTCAC</sequence>